<dbReference type="AlphaFoldDB" id="A0A1T4V0R1"/>
<dbReference type="EMBL" id="FUWP01000051">
    <property type="protein sequence ID" value="SKA58448.1"/>
    <property type="molecule type" value="Genomic_DNA"/>
</dbReference>
<evidence type="ECO:0000256" key="1">
    <source>
        <dbReference type="SAM" id="Coils"/>
    </source>
</evidence>
<accession>A0A1T4V0R1</accession>
<evidence type="ECO:0000313" key="3">
    <source>
        <dbReference type="Proteomes" id="UP000191116"/>
    </source>
</evidence>
<sequence>MKTVQCTFRLPSEIVDLIDKQSGRTRTDKLLNLLGYGCNQSDYNIIEDRLKAVENRLSALENAKQVKVKNTTNNKNISANQQRALEAKERVFSALNDLKSRDAIPLYRGKPSLTKLKEITGIDRGTISKYINEWLEM</sequence>
<feature type="coiled-coil region" evidence="1">
    <location>
        <begin position="43"/>
        <end position="70"/>
    </location>
</feature>
<reference evidence="2 3" key="1">
    <citation type="submission" date="2017-02" db="EMBL/GenBank/DDBJ databases">
        <authorList>
            <person name="Peterson S.W."/>
        </authorList>
    </citation>
    <scope>NUCLEOTIDE SEQUENCE [LARGE SCALE GENOMIC DNA]</scope>
    <source>
        <strain evidence="2 3">CECT 9189</strain>
    </source>
</reference>
<dbReference type="Proteomes" id="UP000191116">
    <property type="component" value="Unassembled WGS sequence"/>
</dbReference>
<dbReference type="OrthoDB" id="5821395at2"/>
<organism evidence="2 3">
    <name type="scientific">Photobacterium toruni</name>
    <dbReference type="NCBI Taxonomy" id="1935446"/>
    <lineage>
        <taxon>Bacteria</taxon>
        <taxon>Pseudomonadati</taxon>
        <taxon>Pseudomonadota</taxon>
        <taxon>Gammaproteobacteria</taxon>
        <taxon>Vibrionales</taxon>
        <taxon>Vibrionaceae</taxon>
        <taxon>Photobacterium</taxon>
    </lineage>
</organism>
<evidence type="ECO:0000313" key="2">
    <source>
        <dbReference type="EMBL" id="SKA58448.1"/>
    </source>
</evidence>
<name>A0A1T4V0R1_9GAMM</name>
<proteinExistence type="predicted"/>
<protein>
    <submittedName>
        <fullName evidence="2">Uncharacterized protein</fullName>
    </submittedName>
</protein>
<gene>
    <name evidence="2" type="ORF">CZ814_03970</name>
</gene>
<dbReference type="RefSeq" id="WP_080176577.1">
    <property type="nucleotide sequence ID" value="NZ_AP024860.1"/>
</dbReference>
<keyword evidence="1" id="KW-0175">Coiled coil</keyword>